<accession>A0AAV5IHK0</accession>
<dbReference type="InterPro" id="IPR036047">
    <property type="entry name" value="F-box-like_dom_sf"/>
</dbReference>
<evidence type="ECO:0000313" key="4">
    <source>
        <dbReference type="Proteomes" id="UP001054252"/>
    </source>
</evidence>
<proteinExistence type="predicted"/>
<dbReference type="EMBL" id="BPVZ01000017">
    <property type="protein sequence ID" value="GKV01397.1"/>
    <property type="molecule type" value="Genomic_DNA"/>
</dbReference>
<keyword evidence="4" id="KW-1185">Reference proteome</keyword>
<evidence type="ECO:0000259" key="2">
    <source>
        <dbReference type="Pfam" id="PF08268"/>
    </source>
</evidence>
<feature type="domain" description="F-box associated beta-propeller type 3" evidence="2">
    <location>
        <begin position="74"/>
        <end position="320"/>
    </location>
</feature>
<dbReference type="AlphaFoldDB" id="A0AAV5IHK0"/>
<dbReference type="InterPro" id="IPR050796">
    <property type="entry name" value="SCF_F-box_component"/>
</dbReference>
<dbReference type="PANTHER" id="PTHR31672:SF10">
    <property type="entry name" value="F-BOX DOMAIN-CONTAINING PROTEIN"/>
    <property type="match status" value="1"/>
</dbReference>
<dbReference type="Pfam" id="PF00646">
    <property type="entry name" value="F-box"/>
    <property type="match status" value="1"/>
</dbReference>
<dbReference type="Pfam" id="PF08268">
    <property type="entry name" value="FBA_3"/>
    <property type="match status" value="1"/>
</dbReference>
<name>A0AAV5IHK0_9ROSI</name>
<dbReference type="SUPFAM" id="SSF81383">
    <property type="entry name" value="F-box domain"/>
    <property type="match status" value="1"/>
</dbReference>
<evidence type="ECO:0000313" key="3">
    <source>
        <dbReference type="EMBL" id="GKV01397.1"/>
    </source>
</evidence>
<protein>
    <recommendedName>
        <fullName evidence="5">F-box domain-containing protein</fullName>
    </recommendedName>
</protein>
<organism evidence="3 4">
    <name type="scientific">Rubroshorea leprosula</name>
    <dbReference type="NCBI Taxonomy" id="152421"/>
    <lineage>
        <taxon>Eukaryota</taxon>
        <taxon>Viridiplantae</taxon>
        <taxon>Streptophyta</taxon>
        <taxon>Embryophyta</taxon>
        <taxon>Tracheophyta</taxon>
        <taxon>Spermatophyta</taxon>
        <taxon>Magnoliopsida</taxon>
        <taxon>eudicotyledons</taxon>
        <taxon>Gunneridae</taxon>
        <taxon>Pentapetalae</taxon>
        <taxon>rosids</taxon>
        <taxon>malvids</taxon>
        <taxon>Malvales</taxon>
        <taxon>Dipterocarpaceae</taxon>
        <taxon>Rubroshorea</taxon>
    </lineage>
</organism>
<dbReference type="Proteomes" id="UP001054252">
    <property type="component" value="Unassembled WGS sequence"/>
</dbReference>
<dbReference type="PANTHER" id="PTHR31672">
    <property type="entry name" value="BNACNNG10540D PROTEIN"/>
    <property type="match status" value="1"/>
</dbReference>
<gene>
    <name evidence="3" type="ORF">SLEP1_g13954</name>
</gene>
<evidence type="ECO:0008006" key="5">
    <source>
        <dbReference type="Google" id="ProtNLM"/>
    </source>
</evidence>
<dbReference type="InterPro" id="IPR017451">
    <property type="entry name" value="F-box-assoc_interact_dom"/>
</dbReference>
<dbReference type="InterPro" id="IPR013187">
    <property type="entry name" value="F-box-assoc_dom_typ3"/>
</dbReference>
<comment type="caution">
    <text evidence="3">The sequence shown here is derived from an EMBL/GenBank/DDBJ whole genome shotgun (WGS) entry which is preliminary data.</text>
</comment>
<dbReference type="InterPro" id="IPR001810">
    <property type="entry name" value="F-box_dom"/>
</dbReference>
<feature type="domain" description="F-box" evidence="1">
    <location>
        <begin position="14"/>
        <end position="49"/>
    </location>
</feature>
<dbReference type="NCBIfam" id="TIGR01640">
    <property type="entry name" value="F_box_assoc_1"/>
    <property type="match status" value="1"/>
</dbReference>
<reference evidence="3 4" key="1">
    <citation type="journal article" date="2021" name="Commun. Biol.">
        <title>The genome of Shorea leprosula (Dipterocarpaceae) highlights the ecological relevance of drought in aseasonal tropical rainforests.</title>
        <authorList>
            <person name="Ng K.K.S."/>
            <person name="Kobayashi M.J."/>
            <person name="Fawcett J.A."/>
            <person name="Hatakeyama M."/>
            <person name="Paape T."/>
            <person name="Ng C.H."/>
            <person name="Ang C.C."/>
            <person name="Tnah L.H."/>
            <person name="Lee C.T."/>
            <person name="Nishiyama T."/>
            <person name="Sese J."/>
            <person name="O'Brien M.J."/>
            <person name="Copetti D."/>
            <person name="Mohd Noor M.I."/>
            <person name="Ong R.C."/>
            <person name="Putra M."/>
            <person name="Sireger I.Z."/>
            <person name="Indrioko S."/>
            <person name="Kosugi Y."/>
            <person name="Izuno A."/>
            <person name="Isagi Y."/>
            <person name="Lee S.L."/>
            <person name="Shimizu K.K."/>
        </authorList>
    </citation>
    <scope>NUCLEOTIDE SEQUENCE [LARGE SCALE GENOMIC DNA]</scope>
    <source>
        <strain evidence="3">214</strain>
    </source>
</reference>
<sequence>MKERGQEKSTPFSDDLIFGIFFRLPVKSLLRFMCLSNSWSKVIADSQFFALQLHHSKQSNKEFLLQISENPLKLQSISSCPNGLHLKPEILEPQSTSLYGRKWSIVGSYNGVLCLWNSTTPQPCRQLAFLNPSIKKLKLLPLSPACLPTYHHHPSVTVEVEFGFGYDSSTNDFKVVRILYESQHWRWKQVHVYSLKNNLWTTLTNLANPLPSYHLLYPRAVVNGAFTCLASKVSPGFLILSFNFDNETFEENKLPDYFHGLTSKHYDIVGMMEVKGRLSLLFEFPKLSHFAYFEKMAKLELWMMVQKSVWAKHLVFHWTLHPIHHWIVMNDPEMLLLTQTHFLSNYNVETLTTSDFGVVDFAYPLHVAAAAAAPYTPSLALLGDPGASEWNEV</sequence>
<evidence type="ECO:0000259" key="1">
    <source>
        <dbReference type="Pfam" id="PF00646"/>
    </source>
</evidence>